<proteinExistence type="predicted"/>
<keyword evidence="2" id="KW-1185">Reference proteome</keyword>
<comment type="caution">
    <text evidence="1">The sequence shown here is derived from an EMBL/GenBank/DDBJ whole genome shotgun (WGS) entry which is preliminary data.</text>
</comment>
<dbReference type="SUPFAM" id="SSF56935">
    <property type="entry name" value="Porins"/>
    <property type="match status" value="1"/>
</dbReference>
<organism evidence="1 2">
    <name type="scientific">Pseudoalteromonas qingdaonensis</name>
    <dbReference type="NCBI Taxonomy" id="3131913"/>
    <lineage>
        <taxon>Bacteria</taxon>
        <taxon>Pseudomonadati</taxon>
        <taxon>Pseudomonadota</taxon>
        <taxon>Gammaproteobacteria</taxon>
        <taxon>Alteromonadales</taxon>
        <taxon>Pseudoalteromonadaceae</taxon>
        <taxon>Pseudoalteromonas</taxon>
    </lineage>
</organism>
<dbReference type="InterPro" id="IPR023614">
    <property type="entry name" value="Porin_dom_sf"/>
</dbReference>
<dbReference type="InterPro" id="IPR016896">
    <property type="entry name" value="DUF2860"/>
</dbReference>
<name>A0ABU9MZ65_9GAMM</name>
<reference evidence="1 2" key="1">
    <citation type="submission" date="2024-03" db="EMBL/GenBank/DDBJ databases">
        <title>Pseudoalteromonas qingdaonensis sp. nov., isolated from the intestines of marine benthic organisms.</title>
        <authorList>
            <person name="Lin X."/>
            <person name="Fang S."/>
            <person name="Hu X."/>
        </authorList>
    </citation>
    <scope>NUCLEOTIDE SEQUENCE [LARGE SCALE GENOMIC DNA]</scope>
    <source>
        <strain evidence="1 2">YIC-827</strain>
    </source>
</reference>
<evidence type="ECO:0000313" key="1">
    <source>
        <dbReference type="EMBL" id="MEM0516525.1"/>
    </source>
</evidence>
<accession>A0ABU9MZ65</accession>
<gene>
    <name evidence="1" type="ORF">WCN91_14055</name>
</gene>
<dbReference type="EMBL" id="JBCGCU010000020">
    <property type="protein sequence ID" value="MEM0516525.1"/>
    <property type="molecule type" value="Genomic_DNA"/>
</dbReference>
<dbReference type="RefSeq" id="WP_342680008.1">
    <property type="nucleotide sequence ID" value="NZ_JBCGCU010000020.1"/>
</dbReference>
<sequence length="167" mass="19011">MHPCRKLAGFSRKVDDEDSGLNSYSAFQEQLEREGDGYYLEAGYVFDLGPQSKLKLGANYNDFDADGDAMSLDGYGVELTYTAVFNNHSLALSARYRSTENDEINPIFNQLQEDDRYSAILAYSYDKIEGWDNWSIVASGGTRRTDSNIEFYDETENFAAMGLRYRF</sequence>
<evidence type="ECO:0000313" key="2">
    <source>
        <dbReference type="Proteomes" id="UP001447008"/>
    </source>
</evidence>
<dbReference type="Gene3D" id="2.40.160.10">
    <property type="entry name" value="Porin"/>
    <property type="match status" value="1"/>
</dbReference>
<dbReference type="Proteomes" id="UP001447008">
    <property type="component" value="Unassembled WGS sequence"/>
</dbReference>
<dbReference type="Pfam" id="PF11059">
    <property type="entry name" value="DUF2860"/>
    <property type="match status" value="1"/>
</dbReference>
<protein>
    <submittedName>
        <fullName evidence="1">DUF2860 family protein</fullName>
    </submittedName>
</protein>